<dbReference type="EMBL" id="QFWT01000005">
    <property type="protein sequence ID" value="PWI33424.1"/>
    <property type="molecule type" value="Genomic_DNA"/>
</dbReference>
<protein>
    <recommendedName>
        <fullName evidence="3">Amino acid ABC transporter substrate-binding protein</fullName>
    </recommendedName>
</protein>
<accession>A0A2U3B9N2</accession>
<comment type="caution">
    <text evidence="1">The sequence shown here is derived from an EMBL/GenBank/DDBJ whole genome shotgun (WGS) entry which is preliminary data.</text>
</comment>
<evidence type="ECO:0008006" key="3">
    <source>
        <dbReference type="Google" id="ProtNLM"/>
    </source>
</evidence>
<dbReference type="SUPFAM" id="SSF53850">
    <property type="entry name" value="Periplasmic binding protein-like II"/>
    <property type="match status" value="1"/>
</dbReference>
<sequence length="281" mass="32010">MLKLICCALIAIIFNVEVMAKELRYPNIHGIGESTLGFSILKLALSEVENDYHLTVSPLKVTPNRAKFMLESGQLDVFDSGFIPELEESLEPIYLPLEMGLLGWRIFIVHKDMLEKLRLINTLDELKDFVVGQGIGWGDITILEHAGFKVLTATKMENLIKMVEHKRFDLLPLGANEAYRFLELFGEQSDQLTVDNTIALVYPYGRFFYVQKNNTELKQVIETGMMRALEDGSLLALLKSHPFSRDAFERANLGGRVQIRIDTPNLTQGFKAIDQKWWYAP</sequence>
<reference evidence="1 2" key="1">
    <citation type="submission" date="2018-05" db="EMBL/GenBank/DDBJ databases">
        <title>Vibrio limimaris sp. nov., isolated from marine sediment.</title>
        <authorList>
            <person name="Li C.-M."/>
        </authorList>
    </citation>
    <scope>NUCLEOTIDE SEQUENCE [LARGE SCALE GENOMIC DNA]</scope>
    <source>
        <strain evidence="1 2">E4404</strain>
    </source>
</reference>
<gene>
    <name evidence="1" type="ORF">DI392_11300</name>
</gene>
<dbReference type="Gene3D" id="3.40.190.10">
    <property type="entry name" value="Periplasmic binding protein-like II"/>
    <property type="match status" value="2"/>
</dbReference>
<dbReference type="OrthoDB" id="547680at2"/>
<evidence type="ECO:0000313" key="2">
    <source>
        <dbReference type="Proteomes" id="UP000245362"/>
    </source>
</evidence>
<dbReference type="AlphaFoldDB" id="A0A2U3B9N2"/>
<proteinExistence type="predicted"/>
<evidence type="ECO:0000313" key="1">
    <source>
        <dbReference type="EMBL" id="PWI33424.1"/>
    </source>
</evidence>
<keyword evidence="2" id="KW-1185">Reference proteome</keyword>
<name>A0A2U3B9N2_9VIBR</name>
<dbReference type="RefSeq" id="WP_109320008.1">
    <property type="nucleotide sequence ID" value="NZ_QFWT01000005.1"/>
</dbReference>
<organism evidence="1 2">
    <name type="scientific">Vibrio albus</name>
    <dbReference type="NCBI Taxonomy" id="2200953"/>
    <lineage>
        <taxon>Bacteria</taxon>
        <taxon>Pseudomonadati</taxon>
        <taxon>Pseudomonadota</taxon>
        <taxon>Gammaproteobacteria</taxon>
        <taxon>Vibrionales</taxon>
        <taxon>Vibrionaceae</taxon>
        <taxon>Vibrio</taxon>
    </lineage>
</organism>
<dbReference type="Proteomes" id="UP000245362">
    <property type="component" value="Unassembled WGS sequence"/>
</dbReference>